<proteinExistence type="inferred from homology"/>
<dbReference type="GO" id="GO:0005737">
    <property type="term" value="C:cytoplasm"/>
    <property type="evidence" value="ECO:0007669"/>
    <property type="project" value="TreeGrafter"/>
</dbReference>
<accession>C1N0M6</accession>
<evidence type="ECO:0000313" key="5">
    <source>
        <dbReference type="EMBL" id="EEH54299.1"/>
    </source>
</evidence>
<dbReference type="OrthoDB" id="425950at2759"/>
<feature type="coiled-coil region" evidence="2">
    <location>
        <begin position="341"/>
        <end position="369"/>
    </location>
</feature>
<feature type="domain" description="JmjC" evidence="4">
    <location>
        <begin position="135"/>
        <end position="298"/>
    </location>
</feature>
<dbReference type="AlphaFoldDB" id="C1N0M6"/>
<gene>
    <name evidence="5" type="ORF">MICPUCDRAFT_48230</name>
</gene>
<sequence length="370" mass="41425">MGAGGDAETPSSTSGTTAARRAVPTFPNAVACEKLSCDEISPEDFARLYVTRAMPCVLTDVASSWPCVGGDARWTLEHFKRAHGNLDVVVDDGTREKLRTSMAEYVDAFDAMADRAEAAAAEAAGSGDASDATPPYLRTWNFYDDVPGMLDGFPADSPYFRDYFKTLKEEWQPPFTWLFLGPRGARTRLHVDVWHTDAWLTMIEGRKKFIMYHPAHLKHVFDERTQTYVDLHAPDLEKFPDFARAVPVEFILEEGETVYIPRKFPHYAVALTHTVSLTVNFLASANRRNVVERCVAYANRRSACEFVLGRQLKASDNVMKFCVHGGDINKTMAASILGLSAEELEGKMREKKRELLRREAAEAEREEEAA</sequence>
<dbReference type="GO" id="GO:0043565">
    <property type="term" value="F:sequence-specific DNA binding"/>
    <property type="evidence" value="ECO:0007669"/>
    <property type="project" value="TreeGrafter"/>
</dbReference>
<evidence type="ECO:0000259" key="4">
    <source>
        <dbReference type="PROSITE" id="PS51184"/>
    </source>
</evidence>
<evidence type="ECO:0000313" key="6">
    <source>
        <dbReference type="Proteomes" id="UP000001876"/>
    </source>
</evidence>
<dbReference type="GO" id="GO:0016706">
    <property type="term" value="F:2-oxoglutarate-dependent dioxygenase activity"/>
    <property type="evidence" value="ECO:0007669"/>
    <property type="project" value="TreeGrafter"/>
</dbReference>
<organism evidence="6">
    <name type="scientific">Micromonas pusilla (strain CCMP1545)</name>
    <name type="common">Picoplanktonic green alga</name>
    <dbReference type="NCBI Taxonomy" id="564608"/>
    <lineage>
        <taxon>Eukaryota</taxon>
        <taxon>Viridiplantae</taxon>
        <taxon>Chlorophyta</taxon>
        <taxon>Mamiellophyceae</taxon>
        <taxon>Mamiellales</taxon>
        <taxon>Mamiellaceae</taxon>
        <taxon>Micromonas</taxon>
    </lineage>
</organism>
<dbReference type="InterPro" id="IPR041667">
    <property type="entry name" value="Cupin_8"/>
</dbReference>
<evidence type="ECO:0000256" key="2">
    <source>
        <dbReference type="SAM" id="Coils"/>
    </source>
</evidence>
<dbReference type="GeneID" id="9687108"/>
<dbReference type="InterPro" id="IPR050910">
    <property type="entry name" value="JMJD6_ArgDemeth/LysHydrox"/>
</dbReference>
<keyword evidence="6" id="KW-1185">Reference proteome</keyword>
<dbReference type="RefSeq" id="XP_003061669.1">
    <property type="nucleotide sequence ID" value="XM_003061623.1"/>
</dbReference>
<dbReference type="PANTHER" id="PTHR12480">
    <property type="entry name" value="ARGININE DEMETHYLASE AND LYSYL-HYDROXYLASE JMJD"/>
    <property type="match status" value="1"/>
</dbReference>
<dbReference type="KEGG" id="mpp:MICPUCDRAFT_48230"/>
<dbReference type="InterPro" id="IPR003347">
    <property type="entry name" value="JmjC_dom"/>
</dbReference>
<dbReference type="PROSITE" id="PS51184">
    <property type="entry name" value="JMJC"/>
    <property type="match status" value="1"/>
</dbReference>
<dbReference type="EMBL" id="GG663744">
    <property type="protein sequence ID" value="EEH54299.1"/>
    <property type="molecule type" value="Genomic_DNA"/>
</dbReference>
<dbReference type="PANTHER" id="PTHR12480:SF6">
    <property type="entry name" value="2-OXOGLUTARATE AND IRON-DEPENDENT OXYGENASE JMJD4"/>
    <property type="match status" value="1"/>
</dbReference>
<name>C1N0M6_MICPC</name>
<dbReference type="eggNOG" id="KOG2130">
    <property type="taxonomic scope" value="Eukaryota"/>
</dbReference>
<evidence type="ECO:0000256" key="3">
    <source>
        <dbReference type="SAM" id="MobiDB-lite"/>
    </source>
</evidence>
<reference evidence="5 6" key="1">
    <citation type="journal article" date="2009" name="Science">
        <title>Green evolution and dynamic adaptations revealed by genomes of the marine picoeukaryotes Micromonas.</title>
        <authorList>
            <person name="Worden A.Z."/>
            <person name="Lee J.H."/>
            <person name="Mock T."/>
            <person name="Rouze P."/>
            <person name="Simmons M.P."/>
            <person name="Aerts A.L."/>
            <person name="Allen A.E."/>
            <person name="Cuvelier M.L."/>
            <person name="Derelle E."/>
            <person name="Everett M.V."/>
            <person name="Foulon E."/>
            <person name="Grimwood J."/>
            <person name="Gundlach H."/>
            <person name="Henrissat B."/>
            <person name="Napoli C."/>
            <person name="McDonald S.M."/>
            <person name="Parker M.S."/>
            <person name="Rombauts S."/>
            <person name="Salamov A."/>
            <person name="Von Dassow P."/>
            <person name="Badger J.H."/>
            <person name="Coutinho P.M."/>
            <person name="Demir E."/>
            <person name="Dubchak I."/>
            <person name="Gentemann C."/>
            <person name="Eikrem W."/>
            <person name="Gready J.E."/>
            <person name="John U."/>
            <person name="Lanier W."/>
            <person name="Lindquist E.A."/>
            <person name="Lucas S."/>
            <person name="Mayer K.F."/>
            <person name="Moreau H."/>
            <person name="Not F."/>
            <person name="Otillar R."/>
            <person name="Panaud O."/>
            <person name="Pangilinan J."/>
            <person name="Paulsen I."/>
            <person name="Piegu B."/>
            <person name="Poliakov A."/>
            <person name="Robbens S."/>
            <person name="Schmutz J."/>
            <person name="Toulza E."/>
            <person name="Wyss T."/>
            <person name="Zelensky A."/>
            <person name="Zhou K."/>
            <person name="Armbrust E.V."/>
            <person name="Bhattacharya D."/>
            <person name="Goodenough U.W."/>
            <person name="Van de Peer Y."/>
            <person name="Grigoriev I.V."/>
        </authorList>
    </citation>
    <scope>NUCLEOTIDE SEQUENCE [LARGE SCALE GENOMIC DNA]</scope>
    <source>
        <strain evidence="5 6">CCMP1545</strain>
    </source>
</reference>
<dbReference type="Pfam" id="PF13621">
    <property type="entry name" value="Cupin_8"/>
    <property type="match status" value="1"/>
</dbReference>
<dbReference type="OMA" id="TNIVGHK"/>
<dbReference type="Proteomes" id="UP000001876">
    <property type="component" value="Unassembled WGS sequence"/>
</dbReference>
<evidence type="ECO:0000256" key="1">
    <source>
        <dbReference type="ARBA" id="ARBA00006801"/>
    </source>
</evidence>
<comment type="similarity">
    <text evidence="1">Belongs to the JARID1 histone demethylase family.</text>
</comment>
<dbReference type="Gene3D" id="2.60.120.650">
    <property type="entry name" value="Cupin"/>
    <property type="match status" value="1"/>
</dbReference>
<feature type="region of interest" description="Disordered" evidence="3">
    <location>
        <begin position="1"/>
        <end position="20"/>
    </location>
</feature>
<dbReference type="SMART" id="SM00558">
    <property type="entry name" value="JmjC"/>
    <property type="match status" value="1"/>
</dbReference>
<dbReference type="GO" id="GO:0045905">
    <property type="term" value="P:positive regulation of translational termination"/>
    <property type="evidence" value="ECO:0007669"/>
    <property type="project" value="TreeGrafter"/>
</dbReference>
<dbReference type="SUPFAM" id="SSF51197">
    <property type="entry name" value="Clavaminate synthase-like"/>
    <property type="match status" value="1"/>
</dbReference>
<dbReference type="GO" id="GO:0005634">
    <property type="term" value="C:nucleus"/>
    <property type="evidence" value="ECO:0007669"/>
    <property type="project" value="TreeGrafter"/>
</dbReference>
<protein>
    <submittedName>
        <fullName evidence="5">Predicted protein</fullName>
    </submittedName>
</protein>
<keyword evidence="2" id="KW-0175">Coiled coil</keyword>